<dbReference type="EMBL" id="PKMF04000069">
    <property type="protein sequence ID" value="KAK7853062.1"/>
    <property type="molecule type" value="Genomic_DNA"/>
</dbReference>
<dbReference type="Proteomes" id="UP000237347">
    <property type="component" value="Unassembled WGS sequence"/>
</dbReference>
<organism evidence="1 2">
    <name type="scientific">Quercus suber</name>
    <name type="common">Cork oak</name>
    <dbReference type="NCBI Taxonomy" id="58331"/>
    <lineage>
        <taxon>Eukaryota</taxon>
        <taxon>Viridiplantae</taxon>
        <taxon>Streptophyta</taxon>
        <taxon>Embryophyta</taxon>
        <taxon>Tracheophyta</taxon>
        <taxon>Spermatophyta</taxon>
        <taxon>Magnoliopsida</taxon>
        <taxon>eudicotyledons</taxon>
        <taxon>Gunneridae</taxon>
        <taxon>Pentapetalae</taxon>
        <taxon>rosids</taxon>
        <taxon>fabids</taxon>
        <taxon>Fagales</taxon>
        <taxon>Fagaceae</taxon>
        <taxon>Quercus</taxon>
    </lineage>
</organism>
<evidence type="ECO:0000313" key="1">
    <source>
        <dbReference type="EMBL" id="KAK7853062.1"/>
    </source>
</evidence>
<reference evidence="1 2" key="1">
    <citation type="journal article" date="2018" name="Sci. Data">
        <title>The draft genome sequence of cork oak.</title>
        <authorList>
            <person name="Ramos A.M."/>
            <person name="Usie A."/>
            <person name="Barbosa P."/>
            <person name="Barros P.M."/>
            <person name="Capote T."/>
            <person name="Chaves I."/>
            <person name="Simoes F."/>
            <person name="Abreu I."/>
            <person name="Carrasquinho I."/>
            <person name="Faro C."/>
            <person name="Guimaraes J.B."/>
            <person name="Mendonca D."/>
            <person name="Nobrega F."/>
            <person name="Rodrigues L."/>
            <person name="Saibo N.J.M."/>
            <person name="Varela M.C."/>
            <person name="Egas C."/>
            <person name="Matos J."/>
            <person name="Miguel C.M."/>
            <person name="Oliveira M.M."/>
            <person name="Ricardo C.P."/>
            <person name="Goncalves S."/>
        </authorList>
    </citation>
    <scope>NUCLEOTIDE SEQUENCE [LARGE SCALE GENOMIC DNA]</scope>
    <source>
        <strain evidence="2">cv. HL8</strain>
    </source>
</reference>
<keyword evidence="2" id="KW-1185">Reference proteome</keyword>
<name>A0AAW0LQV0_QUESU</name>
<comment type="caution">
    <text evidence="1">The sequence shown here is derived from an EMBL/GenBank/DDBJ whole genome shotgun (WGS) entry which is preliminary data.</text>
</comment>
<proteinExistence type="predicted"/>
<sequence length="171" mass="19665">MDSTYNFHIWEDYELLDFNVDHITPNTQYFINLRLRLQTTFLTVYDQPFLVSANDLFNNTTQSCTTCFSNAPGTETQEFLDTVTANILSFASNMFNNTQTLFPIDFLEPATKSSIEALKKVRIDGSCISNDQCSICLDDFCDGFEVMVMLEISYAYFRSVPMQSLYRVYGD</sequence>
<accession>A0AAW0LQV0</accession>
<gene>
    <name evidence="1" type="ORF">CFP56_037163</name>
</gene>
<protein>
    <submittedName>
        <fullName evidence="1">Uncharacterized protein</fullName>
    </submittedName>
</protein>
<dbReference type="AlphaFoldDB" id="A0AAW0LQV0"/>
<evidence type="ECO:0000313" key="2">
    <source>
        <dbReference type="Proteomes" id="UP000237347"/>
    </source>
</evidence>